<name>A0A6S6SLU1_9BACT</name>
<dbReference type="EMBL" id="CACVAU010000018">
    <property type="protein sequence ID" value="CAA6805751.1"/>
    <property type="molecule type" value="Genomic_DNA"/>
</dbReference>
<evidence type="ECO:0000313" key="1">
    <source>
        <dbReference type="EMBL" id="CAA6805751.1"/>
    </source>
</evidence>
<protein>
    <submittedName>
        <fullName evidence="1">Uncharacterized protein</fullName>
    </submittedName>
</protein>
<proteinExistence type="predicted"/>
<reference evidence="1" key="1">
    <citation type="submission" date="2020-01" db="EMBL/GenBank/DDBJ databases">
        <authorList>
            <person name="Meier V. D."/>
            <person name="Meier V D."/>
        </authorList>
    </citation>
    <scope>NUCLEOTIDE SEQUENCE</scope>
    <source>
        <strain evidence="1">HLG_WM_MAG_05</strain>
    </source>
</reference>
<sequence length="79" mass="9106">MTTQRIQLDISNDVFDKVMFFLENLPKNLVHISSEQTTTEPKESQLKKFHSLINKSNNQTKLTMQIATDTSEMTNDGLF</sequence>
<gene>
    <name evidence="1" type="ORF">HELGO_WM33314</name>
</gene>
<dbReference type="AlphaFoldDB" id="A0A6S6SLU1"/>
<organism evidence="1">
    <name type="scientific">uncultured Sulfurovum sp</name>
    <dbReference type="NCBI Taxonomy" id="269237"/>
    <lineage>
        <taxon>Bacteria</taxon>
        <taxon>Pseudomonadati</taxon>
        <taxon>Campylobacterota</taxon>
        <taxon>Epsilonproteobacteria</taxon>
        <taxon>Campylobacterales</taxon>
        <taxon>Sulfurovaceae</taxon>
        <taxon>Sulfurovum</taxon>
        <taxon>environmental samples</taxon>
    </lineage>
</organism>
<accession>A0A6S6SLU1</accession>